<dbReference type="RefSeq" id="WP_099104509.1">
    <property type="nucleotide sequence ID" value="NZ_JAATJF010000001.1"/>
</dbReference>
<dbReference type="Proteomes" id="UP000226437">
    <property type="component" value="Unassembled WGS sequence"/>
</dbReference>
<evidence type="ECO:0000256" key="1">
    <source>
        <dbReference type="SAM" id="SignalP"/>
    </source>
</evidence>
<keyword evidence="3" id="KW-1185">Reference proteome</keyword>
<dbReference type="PROSITE" id="PS51257">
    <property type="entry name" value="PROKAR_LIPOPROTEIN"/>
    <property type="match status" value="1"/>
</dbReference>
<reference evidence="2 3" key="1">
    <citation type="submission" date="2017-10" db="EMBL/GenBank/DDBJ databases">
        <title>The draft genome sequence of Lewinella marina KCTC 32374.</title>
        <authorList>
            <person name="Wang K."/>
        </authorList>
    </citation>
    <scope>NUCLEOTIDE SEQUENCE [LARGE SCALE GENOMIC DNA]</scope>
    <source>
        <strain evidence="2 3">MKG-38</strain>
    </source>
</reference>
<dbReference type="EMBL" id="PDLO01000001">
    <property type="protein sequence ID" value="PHK99531.1"/>
    <property type="molecule type" value="Genomic_DNA"/>
</dbReference>
<dbReference type="AlphaFoldDB" id="A0A2G0CHT1"/>
<name>A0A2G0CHT1_9BACT</name>
<comment type="caution">
    <text evidence="2">The sequence shown here is derived from an EMBL/GenBank/DDBJ whole genome shotgun (WGS) entry which is preliminary data.</text>
</comment>
<gene>
    <name evidence="2" type="ORF">CGL56_00290</name>
</gene>
<feature type="signal peptide" evidence="1">
    <location>
        <begin position="1"/>
        <end position="22"/>
    </location>
</feature>
<organism evidence="2 3">
    <name type="scientific">Neolewinella marina</name>
    <dbReference type="NCBI Taxonomy" id="438751"/>
    <lineage>
        <taxon>Bacteria</taxon>
        <taxon>Pseudomonadati</taxon>
        <taxon>Bacteroidota</taxon>
        <taxon>Saprospiria</taxon>
        <taxon>Saprospirales</taxon>
        <taxon>Lewinellaceae</taxon>
        <taxon>Neolewinella</taxon>
    </lineage>
</organism>
<dbReference type="OrthoDB" id="1493422at2"/>
<keyword evidence="1" id="KW-0732">Signal</keyword>
<protein>
    <recommendedName>
        <fullName evidence="4">DUF5004 domain-containing protein</fullName>
    </recommendedName>
</protein>
<proteinExistence type="predicted"/>
<sequence>MKSNLSLFFLLFILLLTTACQDDDAPVAPVNQLSRFDGWQLVSVESDFAERVTAAVTALPDSTVEKSGLTREEIRGNYDVRIAAVTGVEDCERDDVLFFDAGWVVLIKNGADCPENSPPHVLAGFDLKRYSTDFSVTRLTLTDDARSESSEYEVVELDDERLVVRQSRRVENNLILPSFSYTITYTFRGR</sequence>
<feature type="chain" id="PRO_5013867810" description="DUF5004 domain-containing protein" evidence="1">
    <location>
        <begin position="23"/>
        <end position="190"/>
    </location>
</feature>
<accession>A0A2G0CHT1</accession>
<evidence type="ECO:0000313" key="2">
    <source>
        <dbReference type="EMBL" id="PHK99531.1"/>
    </source>
</evidence>
<evidence type="ECO:0008006" key="4">
    <source>
        <dbReference type="Google" id="ProtNLM"/>
    </source>
</evidence>
<evidence type="ECO:0000313" key="3">
    <source>
        <dbReference type="Proteomes" id="UP000226437"/>
    </source>
</evidence>